<accession>A0ABY4HDT0</accession>
<reference evidence="1" key="1">
    <citation type="submission" date="2022-04" db="EMBL/GenBank/DDBJ databases">
        <title>Halobacillus sp. isolated from saltern.</title>
        <authorList>
            <person name="Won M."/>
            <person name="Lee C.-M."/>
            <person name="Woen H.-Y."/>
            <person name="Kwon S.-W."/>
        </authorList>
    </citation>
    <scope>NUCLEOTIDE SEQUENCE</scope>
    <source>
        <strain evidence="1">SSHM10-5</strain>
    </source>
</reference>
<dbReference type="Proteomes" id="UP000830326">
    <property type="component" value="Chromosome"/>
</dbReference>
<name>A0ABY4HDT0_9BACI</name>
<dbReference type="EMBL" id="CP095075">
    <property type="protein sequence ID" value="UOR13061.1"/>
    <property type="molecule type" value="Genomic_DNA"/>
</dbReference>
<evidence type="ECO:0008006" key="3">
    <source>
        <dbReference type="Google" id="ProtNLM"/>
    </source>
</evidence>
<proteinExistence type="predicted"/>
<keyword evidence="2" id="KW-1185">Reference proteome</keyword>
<protein>
    <recommendedName>
        <fullName evidence="3">Lipoprotein</fullName>
    </recommendedName>
</protein>
<gene>
    <name evidence="1" type="ORF">MUO15_06070</name>
</gene>
<evidence type="ECO:0000313" key="1">
    <source>
        <dbReference type="EMBL" id="UOR13061.1"/>
    </source>
</evidence>
<organism evidence="1 2">
    <name type="scientific">Halobacillus amylolyticus</name>
    <dbReference type="NCBI Taxonomy" id="2932259"/>
    <lineage>
        <taxon>Bacteria</taxon>
        <taxon>Bacillati</taxon>
        <taxon>Bacillota</taxon>
        <taxon>Bacilli</taxon>
        <taxon>Bacillales</taxon>
        <taxon>Bacillaceae</taxon>
        <taxon>Halobacillus</taxon>
    </lineage>
</organism>
<sequence>MRNHVLNCIILFGILFLIAGCSSSASPIKDENIVHIEAVLEETFTGPHGELTTIYAELENDSMEIIKAASKDLRIYYEENLKSYFTGQYYTKFVNTNKASTFHRTAYRNGYQMEIKDINIEQGESTETAYDFTVNVGYKKEGEAIVVTGRVNVNDDGKVTRVIYHNGGALFEAMGKGR</sequence>
<dbReference type="RefSeq" id="WP_245034375.1">
    <property type="nucleotide sequence ID" value="NZ_CP095075.1"/>
</dbReference>
<evidence type="ECO:0000313" key="2">
    <source>
        <dbReference type="Proteomes" id="UP000830326"/>
    </source>
</evidence>
<dbReference type="PROSITE" id="PS51257">
    <property type="entry name" value="PROKAR_LIPOPROTEIN"/>
    <property type="match status" value="1"/>
</dbReference>